<sequence length="168" mass="18584">MCRWLTPHSSSIISHLVLAPVPAPTPLPSSYPPIPIITVNRQQASHPPPLQPRHQPHLAPQISSHHPIRPVQASAQPPSPCTPTPNAHTQALPPLPWPSRGSPPPSRQAKLARAGCAARFARCEAQAMGIVVPSGGEKWEAWRSWAERHVERMKGRCLLCSGWRWRLW</sequence>
<evidence type="ECO:0000313" key="3">
    <source>
        <dbReference type="Proteomes" id="UP000240883"/>
    </source>
</evidence>
<protein>
    <submittedName>
        <fullName evidence="2">Uncharacterized protein</fullName>
    </submittedName>
</protein>
<dbReference type="AlphaFoldDB" id="A0A2T2NCJ6"/>
<feature type="region of interest" description="Disordered" evidence="1">
    <location>
        <begin position="43"/>
        <end position="62"/>
    </location>
</feature>
<reference evidence="2 3" key="1">
    <citation type="journal article" date="2018" name="Front. Microbiol.">
        <title>Genome-Wide Analysis of Corynespora cassiicola Leaf Fall Disease Putative Effectors.</title>
        <authorList>
            <person name="Lopez D."/>
            <person name="Ribeiro S."/>
            <person name="Label P."/>
            <person name="Fumanal B."/>
            <person name="Venisse J.S."/>
            <person name="Kohler A."/>
            <person name="de Oliveira R.R."/>
            <person name="Labutti K."/>
            <person name="Lipzen A."/>
            <person name="Lail K."/>
            <person name="Bauer D."/>
            <person name="Ohm R.A."/>
            <person name="Barry K.W."/>
            <person name="Spatafora J."/>
            <person name="Grigoriev I.V."/>
            <person name="Martin F.M."/>
            <person name="Pujade-Renaud V."/>
        </authorList>
    </citation>
    <scope>NUCLEOTIDE SEQUENCE [LARGE SCALE GENOMIC DNA]</scope>
    <source>
        <strain evidence="2 3">Philippines</strain>
    </source>
</reference>
<gene>
    <name evidence="2" type="ORF">BS50DRAFT_105071</name>
</gene>
<organism evidence="2 3">
    <name type="scientific">Corynespora cassiicola Philippines</name>
    <dbReference type="NCBI Taxonomy" id="1448308"/>
    <lineage>
        <taxon>Eukaryota</taxon>
        <taxon>Fungi</taxon>
        <taxon>Dikarya</taxon>
        <taxon>Ascomycota</taxon>
        <taxon>Pezizomycotina</taxon>
        <taxon>Dothideomycetes</taxon>
        <taxon>Pleosporomycetidae</taxon>
        <taxon>Pleosporales</taxon>
        <taxon>Corynesporascaceae</taxon>
        <taxon>Corynespora</taxon>
    </lineage>
</organism>
<evidence type="ECO:0000256" key="1">
    <source>
        <dbReference type="SAM" id="MobiDB-lite"/>
    </source>
</evidence>
<proteinExistence type="predicted"/>
<feature type="compositionally biased region" description="Pro residues" evidence="1">
    <location>
        <begin position="93"/>
        <end position="106"/>
    </location>
</feature>
<name>A0A2T2NCJ6_CORCC</name>
<dbReference type="Proteomes" id="UP000240883">
    <property type="component" value="Unassembled WGS sequence"/>
</dbReference>
<evidence type="ECO:0000313" key="2">
    <source>
        <dbReference type="EMBL" id="PSN63147.1"/>
    </source>
</evidence>
<feature type="region of interest" description="Disordered" evidence="1">
    <location>
        <begin position="69"/>
        <end position="109"/>
    </location>
</feature>
<keyword evidence="3" id="KW-1185">Reference proteome</keyword>
<dbReference type="EMBL" id="KZ678140">
    <property type="protein sequence ID" value="PSN63147.1"/>
    <property type="molecule type" value="Genomic_DNA"/>
</dbReference>
<accession>A0A2T2NCJ6</accession>